<evidence type="ECO:0000313" key="3">
    <source>
        <dbReference type="EMBL" id="MEV0706052.1"/>
    </source>
</evidence>
<feature type="domain" description="DUF7159" evidence="2">
    <location>
        <begin position="15"/>
        <end position="186"/>
    </location>
</feature>
<name>A0ABV3FKW1_9NOCA</name>
<feature type="compositionally biased region" description="Low complexity" evidence="1">
    <location>
        <begin position="306"/>
        <end position="327"/>
    </location>
</feature>
<dbReference type="EMBL" id="JBFAKC010000001">
    <property type="protein sequence ID" value="MEV0706052.1"/>
    <property type="molecule type" value="Genomic_DNA"/>
</dbReference>
<evidence type="ECO:0000256" key="1">
    <source>
        <dbReference type="SAM" id="MobiDB-lite"/>
    </source>
</evidence>
<feature type="compositionally biased region" description="Pro residues" evidence="1">
    <location>
        <begin position="283"/>
        <end position="305"/>
    </location>
</feature>
<dbReference type="Pfam" id="PF23717">
    <property type="entry name" value="DUF7159"/>
    <property type="match status" value="1"/>
</dbReference>
<organism evidence="3 4">
    <name type="scientific">Nocardia aurea</name>
    <dbReference type="NCBI Taxonomy" id="2144174"/>
    <lineage>
        <taxon>Bacteria</taxon>
        <taxon>Bacillati</taxon>
        <taxon>Actinomycetota</taxon>
        <taxon>Actinomycetes</taxon>
        <taxon>Mycobacteriales</taxon>
        <taxon>Nocardiaceae</taxon>
        <taxon>Nocardia</taxon>
    </lineage>
</organism>
<gene>
    <name evidence="3" type="ORF">AB0I48_00630</name>
</gene>
<comment type="caution">
    <text evidence="3">The sequence shown here is derived from an EMBL/GenBank/DDBJ whole genome shotgun (WGS) entry which is preliminary data.</text>
</comment>
<feature type="region of interest" description="Disordered" evidence="1">
    <location>
        <begin position="261"/>
        <end position="368"/>
    </location>
</feature>
<sequence>MIEEQVADGVDAVPGVLDRIVAAVAPDIRIENVAVVYRTAEERRALVTNLSTGGWSSASLVSVRSALLAAVREVPGQEKYGPVLIVETVDRRTSFAVVDAARAQVLASDTWQPGIVGAESADAAVIRIRSQCDSPSTRPEAVLLCGAAAGIPAVAAAFDKGFGVPVLQAPGAATMAARGAALVASGQIEESDPGASGASAAGLRRPVLIAAAIVAVLGATGFAVAQIGDDHPAAQVVAESSAPAGTVPSTSVSAAASVSAAPTIEPVAPPETPAAAEREQIPAPMPPPAVPPVPINPRPTAPPRPTTTVKPEPAESAPQEAQAPAEEQAPEAPPAPSKVGEPDGNGLFPGESPPPAAGADPEVTRQWWDNHWALKQRWLNGG</sequence>
<dbReference type="Proteomes" id="UP001551695">
    <property type="component" value="Unassembled WGS sequence"/>
</dbReference>
<protein>
    <recommendedName>
        <fullName evidence="2">DUF7159 domain-containing protein</fullName>
    </recommendedName>
</protein>
<keyword evidence="4" id="KW-1185">Reference proteome</keyword>
<reference evidence="3 4" key="1">
    <citation type="submission" date="2024-06" db="EMBL/GenBank/DDBJ databases">
        <title>The Natural Products Discovery Center: Release of the First 8490 Sequenced Strains for Exploring Actinobacteria Biosynthetic Diversity.</title>
        <authorList>
            <person name="Kalkreuter E."/>
            <person name="Kautsar S.A."/>
            <person name="Yang D."/>
            <person name="Bader C.D."/>
            <person name="Teijaro C.N."/>
            <person name="Fluegel L."/>
            <person name="Davis C.M."/>
            <person name="Simpson J.R."/>
            <person name="Lauterbach L."/>
            <person name="Steele A.D."/>
            <person name="Gui C."/>
            <person name="Meng S."/>
            <person name="Li G."/>
            <person name="Viehrig K."/>
            <person name="Ye F."/>
            <person name="Su P."/>
            <person name="Kiefer A.F."/>
            <person name="Nichols A."/>
            <person name="Cepeda A.J."/>
            <person name="Yan W."/>
            <person name="Fan B."/>
            <person name="Jiang Y."/>
            <person name="Adhikari A."/>
            <person name="Zheng C.-J."/>
            <person name="Schuster L."/>
            <person name="Cowan T.M."/>
            <person name="Smanski M.J."/>
            <person name="Chevrette M.G."/>
            <person name="De Carvalho L.P.S."/>
            <person name="Shen B."/>
        </authorList>
    </citation>
    <scope>NUCLEOTIDE SEQUENCE [LARGE SCALE GENOMIC DNA]</scope>
    <source>
        <strain evidence="3 4">NPDC050403</strain>
    </source>
</reference>
<dbReference type="InterPro" id="IPR055583">
    <property type="entry name" value="DUF7159"/>
</dbReference>
<evidence type="ECO:0000313" key="4">
    <source>
        <dbReference type="Proteomes" id="UP001551695"/>
    </source>
</evidence>
<evidence type="ECO:0000259" key="2">
    <source>
        <dbReference type="Pfam" id="PF23717"/>
    </source>
</evidence>
<dbReference type="RefSeq" id="WP_357779050.1">
    <property type="nucleotide sequence ID" value="NZ_JBFAKC010000001.1"/>
</dbReference>
<accession>A0ABV3FKW1</accession>
<proteinExistence type="predicted"/>